<sequence length="387" mass="42788">MNEAGVLTKSNLKKKSRRKQRNDSGPTKPIPDEATNEEHVSTSSYDPPQSGEDRLQLTKLMSLCTSLQEKVLDLEKAKTAQAKEIASLKKRVKQLEKRKKSRTLRLKRLRKVGSASRVESSNDVSLGAQEDASKQGRKIFDLDADAEVTLIDETQERNDKDLMFNTDVLNGDEVFEEPIVNAVKTTSSIQVTTTSEVVTTASATTTVGELTLAQTLIEIKAAKPKAVTTATTTITTVVASTRPKANGIVFHVQGEQAPAFTLIVSSSQASQLSQAKDKGKAKMIEPEKPSKKKDQIALDEELALRLHAKEQAELERMQKEKVAQEEASRASIIEELDSIQALIEADEQLAARLQAEEQEQFSIEEKLRMLVEMIAERKKFFAAQRAA</sequence>
<reference evidence="3" key="1">
    <citation type="journal article" date="2022" name="Int. J. Mol. Sci.">
        <title>Draft Genome of Tanacetum Coccineum: Genomic Comparison of Closely Related Tanacetum-Family Plants.</title>
        <authorList>
            <person name="Yamashiro T."/>
            <person name="Shiraishi A."/>
            <person name="Nakayama K."/>
            <person name="Satake H."/>
        </authorList>
    </citation>
    <scope>NUCLEOTIDE SEQUENCE</scope>
</reference>
<feature type="coiled-coil region" evidence="1">
    <location>
        <begin position="78"/>
        <end position="112"/>
    </location>
</feature>
<organism evidence="3 4">
    <name type="scientific">Tanacetum coccineum</name>
    <dbReference type="NCBI Taxonomy" id="301880"/>
    <lineage>
        <taxon>Eukaryota</taxon>
        <taxon>Viridiplantae</taxon>
        <taxon>Streptophyta</taxon>
        <taxon>Embryophyta</taxon>
        <taxon>Tracheophyta</taxon>
        <taxon>Spermatophyta</taxon>
        <taxon>Magnoliopsida</taxon>
        <taxon>eudicotyledons</taxon>
        <taxon>Gunneridae</taxon>
        <taxon>Pentapetalae</taxon>
        <taxon>asterids</taxon>
        <taxon>campanulids</taxon>
        <taxon>Asterales</taxon>
        <taxon>Asteraceae</taxon>
        <taxon>Asteroideae</taxon>
        <taxon>Anthemideae</taxon>
        <taxon>Anthemidinae</taxon>
        <taxon>Tanacetum</taxon>
    </lineage>
</organism>
<feature type="region of interest" description="Disordered" evidence="2">
    <location>
        <begin position="1"/>
        <end position="52"/>
    </location>
</feature>
<feature type="compositionally biased region" description="Basic and acidic residues" evidence="2">
    <location>
        <begin position="275"/>
        <end position="294"/>
    </location>
</feature>
<feature type="region of interest" description="Disordered" evidence="2">
    <location>
        <begin position="274"/>
        <end position="294"/>
    </location>
</feature>
<evidence type="ECO:0000256" key="1">
    <source>
        <dbReference type="SAM" id="Coils"/>
    </source>
</evidence>
<feature type="coiled-coil region" evidence="1">
    <location>
        <begin position="307"/>
        <end position="359"/>
    </location>
</feature>
<protein>
    <submittedName>
        <fullName evidence="3">Uncharacterized protein</fullName>
    </submittedName>
</protein>
<evidence type="ECO:0000313" key="4">
    <source>
        <dbReference type="Proteomes" id="UP001151760"/>
    </source>
</evidence>
<gene>
    <name evidence="3" type="ORF">Tco_0907829</name>
</gene>
<keyword evidence="4" id="KW-1185">Reference proteome</keyword>
<name>A0ABQ5CRS5_9ASTR</name>
<keyword evidence="1" id="KW-0175">Coiled coil</keyword>
<dbReference type="EMBL" id="BQNB010014387">
    <property type="protein sequence ID" value="GJT27554.1"/>
    <property type="molecule type" value="Genomic_DNA"/>
</dbReference>
<accession>A0ABQ5CRS5</accession>
<comment type="caution">
    <text evidence="3">The sequence shown here is derived from an EMBL/GenBank/DDBJ whole genome shotgun (WGS) entry which is preliminary data.</text>
</comment>
<proteinExistence type="predicted"/>
<evidence type="ECO:0000256" key="2">
    <source>
        <dbReference type="SAM" id="MobiDB-lite"/>
    </source>
</evidence>
<evidence type="ECO:0000313" key="3">
    <source>
        <dbReference type="EMBL" id="GJT27554.1"/>
    </source>
</evidence>
<reference evidence="3" key="2">
    <citation type="submission" date="2022-01" db="EMBL/GenBank/DDBJ databases">
        <authorList>
            <person name="Yamashiro T."/>
            <person name="Shiraishi A."/>
            <person name="Satake H."/>
            <person name="Nakayama K."/>
        </authorList>
    </citation>
    <scope>NUCLEOTIDE SEQUENCE</scope>
</reference>
<feature type="compositionally biased region" description="Basic residues" evidence="2">
    <location>
        <begin position="11"/>
        <end position="20"/>
    </location>
</feature>
<dbReference type="Proteomes" id="UP001151760">
    <property type="component" value="Unassembled WGS sequence"/>
</dbReference>